<feature type="domain" description="Protein kinase" evidence="16">
    <location>
        <begin position="30"/>
        <end position="242"/>
    </location>
</feature>
<accession>A0ABV9LVZ5</accession>
<name>A0ABV9LVZ5_9ALTE</name>
<sequence length="242" mass="28055">MSIDVQTAPNNVSLLRTELGQSLNLGLKHFDLDYLEGKNAVTKTAQGRGKVYFFKHQDRELALRHYHRGGLMGAVNHDRFLYTGMFRTRGFQELQILDFLNYHNVAVPRPIAARISRNGLAYRADIITEVIPDAQELHEMLKLHEVDEQIWVDIGKTLARLHQLNVRHDDINVKNVLIQHNKNVVIIDFDKCKLQDVGNWRSANIARFYRSLIKQYNKHKPYYFAQSNWEALQSGYSEVIGV</sequence>
<protein>
    <recommendedName>
        <fullName evidence="13 15">3-deoxy-D-manno-octulosonic acid kinase</fullName>
        <shortName evidence="15">Kdo kinase</shortName>
        <ecNumber evidence="4 15">2.7.1.166</ecNumber>
    </recommendedName>
</protein>
<reference evidence="18" key="1">
    <citation type="journal article" date="2019" name="Int. J. Syst. Evol. Microbiol.">
        <title>The Global Catalogue of Microorganisms (GCM) 10K type strain sequencing project: providing services to taxonomists for standard genome sequencing and annotation.</title>
        <authorList>
            <consortium name="The Broad Institute Genomics Platform"/>
            <consortium name="The Broad Institute Genome Sequencing Center for Infectious Disease"/>
            <person name="Wu L."/>
            <person name="Ma J."/>
        </authorList>
    </citation>
    <scope>NUCLEOTIDE SEQUENCE [LARGE SCALE GENOMIC DNA]</scope>
    <source>
        <strain evidence="18">KACC 12507</strain>
    </source>
</reference>
<evidence type="ECO:0000256" key="12">
    <source>
        <dbReference type="ARBA" id="ARBA00023136"/>
    </source>
</evidence>
<evidence type="ECO:0000256" key="4">
    <source>
        <dbReference type="ARBA" id="ARBA00011988"/>
    </source>
</evidence>
<comment type="subcellular location">
    <subcellularLocation>
        <location evidence="1 15">Cell inner membrane</location>
        <topology evidence="1 15">Peripheral membrane protein</topology>
        <orientation evidence="1 15">Cytoplasmic side</orientation>
    </subcellularLocation>
</comment>
<evidence type="ECO:0000256" key="15">
    <source>
        <dbReference type="HAMAP-Rule" id="MF_00521"/>
    </source>
</evidence>
<dbReference type="PROSITE" id="PS50011">
    <property type="entry name" value="PROTEIN_KINASE_DOM"/>
    <property type="match status" value="1"/>
</dbReference>
<dbReference type="InterPro" id="IPR011009">
    <property type="entry name" value="Kinase-like_dom_sf"/>
</dbReference>
<dbReference type="Proteomes" id="UP001595897">
    <property type="component" value="Unassembled WGS sequence"/>
</dbReference>
<evidence type="ECO:0000259" key="16">
    <source>
        <dbReference type="PROSITE" id="PS50011"/>
    </source>
</evidence>
<keyword evidence="6 15" id="KW-0997">Cell inner membrane</keyword>
<dbReference type="GO" id="GO:0016301">
    <property type="term" value="F:kinase activity"/>
    <property type="evidence" value="ECO:0007669"/>
    <property type="project" value="UniProtKB-KW"/>
</dbReference>
<dbReference type="InterPro" id="IPR022826">
    <property type="entry name" value="KDO_kinase"/>
</dbReference>
<evidence type="ECO:0000256" key="1">
    <source>
        <dbReference type="ARBA" id="ARBA00004515"/>
    </source>
</evidence>
<comment type="catalytic activity">
    <reaction evidence="14 15">
        <text>an alpha-Kdo-(2-&gt;6)-lipid IVA + ATP = a 4-O-phospho-alpha-Kdo-(2-&gt;6)-lipid IVA + ADP + H(+)</text>
        <dbReference type="Rhea" id="RHEA:74271"/>
        <dbReference type="ChEBI" id="CHEBI:15378"/>
        <dbReference type="ChEBI" id="CHEBI:30616"/>
        <dbReference type="ChEBI" id="CHEBI:176428"/>
        <dbReference type="ChEBI" id="CHEBI:193140"/>
        <dbReference type="ChEBI" id="CHEBI:456216"/>
        <dbReference type="EC" id="2.7.1.166"/>
    </reaction>
</comment>
<evidence type="ECO:0000256" key="9">
    <source>
        <dbReference type="ARBA" id="ARBA00022777"/>
    </source>
</evidence>
<comment type="similarity">
    <text evidence="3 15">Belongs to the protein kinase superfamily. KdkA/RfaP family.</text>
</comment>
<dbReference type="HAMAP" id="MF_00521">
    <property type="entry name" value="KDO_kinase"/>
    <property type="match status" value="1"/>
</dbReference>
<keyword evidence="10 15" id="KW-0067">ATP-binding</keyword>
<keyword evidence="18" id="KW-1185">Reference proteome</keyword>
<dbReference type="EMBL" id="JBHSGU010000003">
    <property type="protein sequence ID" value="MFC4700692.1"/>
    <property type="molecule type" value="Genomic_DNA"/>
</dbReference>
<dbReference type="RefSeq" id="WP_382408470.1">
    <property type="nucleotide sequence ID" value="NZ_JBHSGU010000003.1"/>
</dbReference>
<evidence type="ECO:0000313" key="17">
    <source>
        <dbReference type="EMBL" id="MFC4700692.1"/>
    </source>
</evidence>
<dbReference type="Pfam" id="PF06293">
    <property type="entry name" value="Kdo"/>
    <property type="match status" value="1"/>
</dbReference>
<evidence type="ECO:0000256" key="8">
    <source>
        <dbReference type="ARBA" id="ARBA00022741"/>
    </source>
</evidence>
<comment type="caution">
    <text evidence="17">The sequence shown here is derived from an EMBL/GenBank/DDBJ whole genome shotgun (WGS) entry which is preliminary data.</text>
</comment>
<keyword evidence="7 15" id="KW-0808">Transferase</keyword>
<evidence type="ECO:0000256" key="10">
    <source>
        <dbReference type="ARBA" id="ARBA00022840"/>
    </source>
</evidence>
<gene>
    <name evidence="15" type="primary">kdkA</name>
    <name evidence="17" type="ORF">ACFO4O_11015</name>
</gene>
<dbReference type="SUPFAM" id="SSF56112">
    <property type="entry name" value="Protein kinase-like (PK-like)"/>
    <property type="match status" value="1"/>
</dbReference>
<evidence type="ECO:0000256" key="7">
    <source>
        <dbReference type="ARBA" id="ARBA00022679"/>
    </source>
</evidence>
<keyword evidence="9 15" id="KW-0418">Kinase</keyword>
<keyword evidence="12 15" id="KW-0472">Membrane</keyword>
<keyword evidence="11 15" id="KW-0448">Lipopolysaccharide biosynthesis</keyword>
<feature type="active site" evidence="15">
    <location>
        <position position="170"/>
    </location>
</feature>
<proteinExistence type="inferred from homology"/>
<evidence type="ECO:0000256" key="3">
    <source>
        <dbReference type="ARBA" id="ARBA00010327"/>
    </source>
</evidence>
<comment type="function">
    <text evidence="15">Catalyzes the ATP-dependent phosphorylation of the 3-deoxy-D-manno-octulosonic acid (Kdo) residue in Kdo-lipid IV(A) at the 4-OH position.</text>
</comment>
<evidence type="ECO:0000256" key="13">
    <source>
        <dbReference type="ARBA" id="ARBA00029511"/>
    </source>
</evidence>
<dbReference type="NCBIfam" id="NF002475">
    <property type="entry name" value="PRK01723.1"/>
    <property type="match status" value="1"/>
</dbReference>
<evidence type="ECO:0000313" key="18">
    <source>
        <dbReference type="Proteomes" id="UP001595897"/>
    </source>
</evidence>
<evidence type="ECO:0000256" key="5">
    <source>
        <dbReference type="ARBA" id="ARBA00022475"/>
    </source>
</evidence>
<dbReference type="EC" id="2.7.1.166" evidence="4 15"/>
<organism evidence="17 18">
    <name type="scientific">Glaciecola siphonariae</name>
    <dbReference type="NCBI Taxonomy" id="521012"/>
    <lineage>
        <taxon>Bacteria</taxon>
        <taxon>Pseudomonadati</taxon>
        <taxon>Pseudomonadota</taxon>
        <taxon>Gammaproteobacteria</taxon>
        <taxon>Alteromonadales</taxon>
        <taxon>Alteromonadaceae</taxon>
        <taxon>Glaciecola</taxon>
    </lineage>
</organism>
<evidence type="ECO:0000256" key="2">
    <source>
        <dbReference type="ARBA" id="ARBA00004713"/>
    </source>
</evidence>
<comment type="pathway">
    <text evidence="2 15">Bacterial outer membrane biogenesis; LPS core biosynthesis.</text>
</comment>
<evidence type="ECO:0000256" key="6">
    <source>
        <dbReference type="ARBA" id="ARBA00022519"/>
    </source>
</evidence>
<dbReference type="InterPro" id="IPR000719">
    <property type="entry name" value="Prot_kinase_dom"/>
</dbReference>
<dbReference type="Gene3D" id="1.10.510.10">
    <property type="entry name" value="Transferase(Phosphotransferase) domain 1"/>
    <property type="match status" value="1"/>
</dbReference>
<keyword evidence="5 15" id="KW-1003">Cell membrane</keyword>
<evidence type="ECO:0000256" key="14">
    <source>
        <dbReference type="ARBA" id="ARBA00034417"/>
    </source>
</evidence>
<evidence type="ECO:0000256" key="11">
    <source>
        <dbReference type="ARBA" id="ARBA00022985"/>
    </source>
</evidence>
<keyword evidence="8 15" id="KW-0547">Nucleotide-binding</keyword>